<dbReference type="AlphaFoldDB" id="A0A4R5C938"/>
<proteinExistence type="predicted"/>
<evidence type="ECO:0000313" key="2">
    <source>
        <dbReference type="Proteomes" id="UP000294513"/>
    </source>
</evidence>
<protein>
    <recommendedName>
        <fullName evidence="3">VWA domain-containing protein</fullName>
    </recommendedName>
</protein>
<gene>
    <name evidence="1" type="ORF">E1298_06630</name>
</gene>
<dbReference type="RefSeq" id="WP_131890012.1">
    <property type="nucleotide sequence ID" value="NZ_SMKU01000018.1"/>
</dbReference>
<name>A0A4R5C938_9ACTN</name>
<dbReference type="Gene3D" id="3.40.50.410">
    <property type="entry name" value="von Willebrand factor, type A domain"/>
    <property type="match status" value="1"/>
</dbReference>
<dbReference type="InterPro" id="IPR036465">
    <property type="entry name" value="vWFA_dom_sf"/>
</dbReference>
<keyword evidence="2" id="KW-1185">Reference proteome</keyword>
<dbReference type="SUPFAM" id="SSF53300">
    <property type="entry name" value="vWA-like"/>
    <property type="match status" value="1"/>
</dbReference>
<sequence length="240" mass="26791">MLDFGGRERAFPFYVVCDVSQTMWDPRFHNSARIPLEVLSDAVPELLFRVQTEQMISDAALVSVIAFSSTAEVLLPLSRPRDVYDLKAFDKGDQTDYASVFTLLRHRIEEDCERLSSAYDLKQPAVFFLTDGIPYVGRANQPESAWLPPRDRLVAPDFAYRPQLVAFGFGQAQRRVLCKVATEQGKRRLAFIAAGSMDVSRVLDALMETLFISISSSVSKGELSIRVPEGMDWACGPSNG</sequence>
<evidence type="ECO:0008006" key="3">
    <source>
        <dbReference type="Google" id="ProtNLM"/>
    </source>
</evidence>
<reference evidence="1 2" key="1">
    <citation type="submission" date="2019-03" db="EMBL/GenBank/DDBJ databases">
        <title>Draft genome sequences of novel Actinobacteria.</title>
        <authorList>
            <person name="Sahin N."/>
            <person name="Ay H."/>
            <person name="Saygin H."/>
        </authorList>
    </citation>
    <scope>NUCLEOTIDE SEQUENCE [LARGE SCALE GENOMIC DNA]</scope>
    <source>
        <strain evidence="1 2">H3C3</strain>
    </source>
</reference>
<dbReference type="OrthoDB" id="9806395at2"/>
<organism evidence="1 2">
    <name type="scientific">Actinomadura rubrisoli</name>
    <dbReference type="NCBI Taxonomy" id="2530368"/>
    <lineage>
        <taxon>Bacteria</taxon>
        <taxon>Bacillati</taxon>
        <taxon>Actinomycetota</taxon>
        <taxon>Actinomycetes</taxon>
        <taxon>Streptosporangiales</taxon>
        <taxon>Thermomonosporaceae</taxon>
        <taxon>Actinomadura</taxon>
    </lineage>
</organism>
<dbReference type="Proteomes" id="UP000294513">
    <property type="component" value="Unassembled WGS sequence"/>
</dbReference>
<accession>A0A4R5C938</accession>
<dbReference type="EMBL" id="SMKU01000018">
    <property type="protein sequence ID" value="TDD94653.1"/>
    <property type="molecule type" value="Genomic_DNA"/>
</dbReference>
<evidence type="ECO:0000313" key="1">
    <source>
        <dbReference type="EMBL" id="TDD94653.1"/>
    </source>
</evidence>
<comment type="caution">
    <text evidence="1">The sequence shown here is derived from an EMBL/GenBank/DDBJ whole genome shotgun (WGS) entry which is preliminary data.</text>
</comment>